<keyword evidence="4 13" id="KW-0723">Serine/threonine-protein kinase</keyword>
<keyword evidence="5 13" id="KW-0808">Transferase</keyword>
<keyword evidence="6 12" id="KW-0547">Nucleotide-binding</keyword>
<evidence type="ECO:0000256" key="8">
    <source>
        <dbReference type="ARBA" id="ARBA00022840"/>
    </source>
</evidence>
<dbReference type="GO" id="GO:0000139">
    <property type="term" value="C:Golgi membrane"/>
    <property type="evidence" value="ECO:0007669"/>
    <property type="project" value="UniProtKB-SubCell"/>
</dbReference>
<evidence type="ECO:0000256" key="3">
    <source>
        <dbReference type="ARBA" id="ARBA00022448"/>
    </source>
</evidence>
<dbReference type="GO" id="GO:0015031">
    <property type="term" value="P:protein transport"/>
    <property type="evidence" value="ECO:0007669"/>
    <property type="project" value="UniProtKB-KW"/>
</dbReference>
<sequence length="1773" mass="194485">MVSATPDVPLIPPAFEDGRLSLQSTESDRHDLPFLLPLSHAHPLLSSSNPNWDVDNFLLSRLHVPLDELRTDLRAYLADLKEELVQLINEDYKEFISLGTGLRGEGKRLDLVRGPIEVLKKDVEIIRSSLVSNEQIVQQKLDERSALREEKNLLQILLSLTDSLTRAETLLMIDQADSSEPSSSKTASSSDRPILSKLDTTSTALSTIKPSQAATSGGEKLIARVADEYTRVLYLADKARREGCAILDEVQWRIERIRNTLHKDLDHLFSDTLFSMSSRSSHYSTSSSSLHHTLQACLKTYDLISGWRDAEDLLRRELVRPLVRRIIVSSNLEMLLDPPIPATPFASLPTNLDGPSRKSFGLSPSIRSSLELGPQTPSTPTSFVIPPTPFKDPSQLESSSHAEINPFDLATPHASLSPSAVISPTDGTLRATVGSNKVYMNDSSPLGKMFDQLLNAIEKECTLVLEGAEKLRGGRGGAKIRDNQALLDGRIGDDRLALMNVNGQDGEEFEFFGNVVWKEIGERLMDELGTKLFAAGRPEELHLHYTQTHAFFTWLESLAPSIQSVLAMRDHPTYKAFEKRWQLPVYFQLRWKEIVGKLEEGMKPSGEPDGKDQDGFFLPQSLAVFRAIDRCWADEIFIPELSHRFWRLTLQILSRYRTWLNKVVLETTTSNSTEKSSGTTSDNTSSTLDPALVAQEDSKLRKASLIIADIRRLETKVSTLWRDQIQPRFEGTELRSEDEDEEIDLQVVLENSLSTLSAYVSPLSGQIIQILTRRCTEPLRLVRGVASQYLGVSDKRKPKEPSFFVPSIMKPVRTYFSNGQAEATLKTEFGQEWTGAVFEEIAAGYASVLQAAQKAEESLRKYRKGRKSTFSLFGSGNSATNAADEAKDEENIKLQMMLDVEGLGKDAEDLGVDVKSYPREFSSLEIAKESRNKELVIMPGTPHPHYCTAPPQLFSPPTPSSSLSSVLPTASASPPPSPAPSLPPSRPPVMTHRSSSFSSCQQSSTPTHITPPQSQPMTTVSVGPSNPNSALTNGAPSSSSSSSFSSGAPAVIVPPAPVAAGLKGMAAAAAASKAHLLPAAQHLNGTEILVADPLGEGIPAGGEADSDHPLSAGKLEERGYHSFMCLGRPFHVEKRWKLVRELGQGAYGLVISAQDDISGETIAIKMITRVFDKVILARRVLREITLLRHFAAHENITGLIDLDIVHPGFNEVYMFMEPMEADLHQIIRSGQQLSSAHVQYFMYQLFRGMKYVHSANVLHRDIKPGNVLVNADCELKICDFGLARGFHPGTKDSPAHGGSPLTEYVATRWYRAPEIMLSYRRYTTAIDVWSIGCILAELLSGKPIFKGKDYVDQLNLILSVLGTPDDETLNRVGSEKACKYIRSLPIVPAVPLMKLFPHAEPDAVDMLSKLLVFDPARRMHVTEALSHPYLSAYHDESDEPSCPAVFDKWAEVEALEEIADFRTSIEREVMEFRAEVRAVDELDPPWEEGVGVDEPGVGLISGDEGEGQPVKGSAYIRGALANGMLSNEGESEGGERLQDGGTDGTADGYTEDKDTEEVVFPEGRIPIDSNAGAEQFPASSPPSPTTVPMSSSCPSHLAEIHANSPLLAMSPSTSFHPLAQEVQPAASTAANSQFQPHTYHHRSRSSLSRRPSQGFFDSVSRRPNSLIFTPSQSPDQSSHPSPSSQLSSEIVRPPRSRHHSTSGDSLFRPFLRSLSTVSITDAAGLGFPLGGFSKISPAPPISPVPPLRVSPSDAPASELPLEFRTPGSRDQLL</sequence>
<comment type="activity regulation">
    <text evidence="13">Activated by threonine and tyrosine phosphorylation.</text>
</comment>
<feature type="compositionally biased region" description="Low complexity" evidence="14">
    <location>
        <begin position="670"/>
        <end position="687"/>
    </location>
</feature>
<evidence type="ECO:0000256" key="1">
    <source>
        <dbReference type="ARBA" id="ARBA00004395"/>
    </source>
</evidence>
<accession>A0A0F7SIF7</accession>
<dbReference type="GO" id="GO:0006891">
    <property type="term" value="P:intra-Golgi vesicle-mediated transport"/>
    <property type="evidence" value="ECO:0007669"/>
    <property type="project" value="TreeGrafter"/>
</dbReference>
<dbReference type="PROSITE" id="PS00107">
    <property type="entry name" value="PROTEIN_KINASE_ATP"/>
    <property type="match status" value="1"/>
</dbReference>
<feature type="compositionally biased region" description="Pro residues" evidence="14">
    <location>
        <begin position="973"/>
        <end position="987"/>
    </location>
</feature>
<dbReference type="Gene3D" id="3.30.200.20">
    <property type="entry name" value="Phosphorylase Kinase, domain 1"/>
    <property type="match status" value="1"/>
</dbReference>
<keyword evidence="13" id="KW-0460">Magnesium</keyword>
<keyword evidence="11" id="KW-0472">Membrane</keyword>
<feature type="compositionally biased region" description="Low complexity" evidence="14">
    <location>
        <begin position="1586"/>
        <end position="1595"/>
    </location>
</feature>
<keyword evidence="7 13" id="KW-0418">Kinase</keyword>
<keyword evidence="10" id="KW-0333">Golgi apparatus</keyword>
<dbReference type="GO" id="GO:0005524">
    <property type="term" value="F:ATP binding"/>
    <property type="evidence" value="ECO:0007669"/>
    <property type="project" value="UniProtKB-UniRule"/>
</dbReference>
<dbReference type="InterPro" id="IPR009316">
    <property type="entry name" value="COG2"/>
</dbReference>
<evidence type="ECO:0000256" key="13">
    <source>
        <dbReference type="RuleBase" id="RU361165"/>
    </source>
</evidence>
<proteinExistence type="inferred from homology"/>
<feature type="compositionally biased region" description="Low complexity" evidence="14">
    <location>
        <begin position="994"/>
        <end position="1004"/>
    </location>
</feature>
<feature type="region of interest" description="Disordered" evidence="14">
    <location>
        <begin position="937"/>
        <end position="1047"/>
    </location>
</feature>
<evidence type="ECO:0000256" key="7">
    <source>
        <dbReference type="ARBA" id="ARBA00022777"/>
    </source>
</evidence>
<evidence type="ECO:0000256" key="9">
    <source>
        <dbReference type="ARBA" id="ARBA00022927"/>
    </source>
</evidence>
<evidence type="ECO:0000256" key="14">
    <source>
        <dbReference type="SAM" id="MobiDB-lite"/>
    </source>
</evidence>
<reference evidence="16" key="1">
    <citation type="submission" date="2014-08" db="EMBL/GenBank/DDBJ databases">
        <authorList>
            <person name="Sharma Rahul"/>
            <person name="Thines Marco"/>
        </authorList>
    </citation>
    <scope>NUCLEOTIDE SEQUENCE</scope>
</reference>
<keyword evidence="3" id="KW-0813">Transport</keyword>
<evidence type="ECO:0000256" key="6">
    <source>
        <dbReference type="ARBA" id="ARBA00022741"/>
    </source>
</evidence>
<dbReference type="InterPro" id="IPR024603">
    <property type="entry name" value="COG_complex_COG2_C"/>
</dbReference>
<dbReference type="EMBL" id="LN483167">
    <property type="protein sequence ID" value="CDZ97124.1"/>
    <property type="molecule type" value="Genomic_DNA"/>
</dbReference>
<dbReference type="Pfam" id="PF12022">
    <property type="entry name" value="COG2_C"/>
    <property type="match status" value="1"/>
</dbReference>
<keyword evidence="8 12" id="KW-0067">ATP-binding</keyword>
<feature type="compositionally biased region" description="Pro residues" evidence="14">
    <location>
        <begin position="1737"/>
        <end position="1748"/>
    </location>
</feature>
<dbReference type="PROSITE" id="PS01351">
    <property type="entry name" value="MAPK"/>
    <property type="match status" value="1"/>
</dbReference>
<evidence type="ECO:0000256" key="12">
    <source>
        <dbReference type="PROSITE-ProRule" id="PRU10141"/>
    </source>
</evidence>
<dbReference type="PANTHER" id="PTHR12961:SF0">
    <property type="entry name" value="CONSERVED OLIGOMERIC GOLGI COMPLEX SUBUNIT 2"/>
    <property type="match status" value="1"/>
</dbReference>
<name>A0A0F7SIF7_PHARH</name>
<dbReference type="InterPro" id="IPR000719">
    <property type="entry name" value="Prot_kinase_dom"/>
</dbReference>
<keyword evidence="9" id="KW-0653">Protein transport</keyword>
<dbReference type="EC" id="2.7.11.24" evidence="13"/>
<comment type="subcellular location">
    <subcellularLocation>
        <location evidence="1">Golgi apparatus membrane</location>
        <topology evidence="1">Peripheral membrane protein</topology>
    </subcellularLocation>
</comment>
<dbReference type="GO" id="GO:0017119">
    <property type="term" value="C:Golgi transport complex"/>
    <property type="evidence" value="ECO:0007669"/>
    <property type="project" value="TreeGrafter"/>
</dbReference>
<dbReference type="SMART" id="SM00220">
    <property type="entry name" value="S_TKc"/>
    <property type="match status" value="1"/>
</dbReference>
<feature type="region of interest" description="Disordered" evidence="14">
    <location>
        <begin position="670"/>
        <end position="689"/>
    </location>
</feature>
<dbReference type="PANTHER" id="PTHR12961">
    <property type="entry name" value="CONSERVED OLIGOMERIC GOLGI COMPLEX COMPONENT 2"/>
    <property type="match status" value="1"/>
</dbReference>
<dbReference type="SUPFAM" id="SSF56112">
    <property type="entry name" value="Protein kinase-like (PK-like)"/>
    <property type="match status" value="1"/>
</dbReference>
<dbReference type="PROSITE" id="PS50011">
    <property type="entry name" value="PROTEIN_KINASE_DOM"/>
    <property type="match status" value="1"/>
</dbReference>
<dbReference type="Pfam" id="PF06148">
    <property type="entry name" value="COG2_N"/>
    <property type="match status" value="1"/>
</dbReference>
<dbReference type="FunFam" id="1.10.510.10:FF:000013">
    <property type="entry name" value="Mitogen-activated protein kinase"/>
    <property type="match status" value="1"/>
</dbReference>
<feature type="region of interest" description="Disordered" evidence="14">
    <location>
        <begin position="357"/>
        <end position="399"/>
    </location>
</feature>
<evidence type="ECO:0000256" key="5">
    <source>
        <dbReference type="ARBA" id="ARBA00022679"/>
    </source>
</evidence>
<dbReference type="InterPro" id="IPR024602">
    <property type="entry name" value="COG_su2_N"/>
</dbReference>
<comment type="similarity">
    <text evidence="2">Belongs to the COG2 family.</text>
</comment>
<feature type="compositionally biased region" description="Polar residues" evidence="14">
    <location>
        <begin position="1005"/>
        <end position="1036"/>
    </location>
</feature>
<evidence type="ECO:0000256" key="4">
    <source>
        <dbReference type="ARBA" id="ARBA00022527"/>
    </source>
</evidence>
<feature type="compositionally biased region" description="Low complexity" evidence="14">
    <location>
        <begin position="960"/>
        <end position="972"/>
    </location>
</feature>
<feature type="region of interest" description="Disordered" evidence="14">
    <location>
        <begin position="1567"/>
        <end position="1595"/>
    </location>
</feature>
<feature type="compositionally biased region" description="Low complexity" evidence="14">
    <location>
        <begin position="1037"/>
        <end position="1047"/>
    </location>
</feature>
<dbReference type="InterPro" id="IPR017441">
    <property type="entry name" value="Protein_kinase_ATP_BS"/>
</dbReference>
<dbReference type="Gene3D" id="1.10.510.10">
    <property type="entry name" value="Transferase(Phosphotransferase) domain 1"/>
    <property type="match status" value="1"/>
</dbReference>
<dbReference type="GO" id="GO:0007030">
    <property type="term" value="P:Golgi organization"/>
    <property type="evidence" value="ECO:0007669"/>
    <property type="project" value="InterPro"/>
</dbReference>
<dbReference type="PROSITE" id="PS00108">
    <property type="entry name" value="PROTEIN_KINASE_ST"/>
    <property type="match status" value="1"/>
</dbReference>
<dbReference type="GO" id="GO:0004707">
    <property type="term" value="F:MAP kinase activity"/>
    <property type="evidence" value="ECO:0007669"/>
    <property type="project" value="UniProtKB-EC"/>
</dbReference>
<dbReference type="Pfam" id="PF00069">
    <property type="entry name" value="Pkinase"/>
    <property type="match status" value="1"/>
</dbReference>
<feature type="binding site" evidence="12">
    <location>
        <position position="1165"/>
    </location>
    <ligand>
        <name>ATP</name>
        <dbReference type="ChEBI" id="CHEBI:30616"/>
    </ligand>
</feature>
<comment type="catalytic activity">
    <reaction evidence="13">
        <text>L-threonyl-[protein] + ATP = O-phospho-L-threonyl-[protein] + ADP + H(+)</text>
        <dbReference type="Rhea" id="RHEA:46608"/>
        <dbReference type="Rhea" id="RHEA-COMP:11060"/>
        <dbReference type="Rhea" id="RHEA-COMP:11605"/>
        <dbReference type="ChEBI" id="CHEBI:15378"/>
        <dbReference type="ChEBI" id="CHEBI:30013"/>
        <dbReference type="ChEBI" id="CHEBI:30616"/>
        <dbReference type="ChEBI" id="CHEBI:61977"/>
        <dbReference type="ChEBI" id="CHEBI:456216"/>
        <dbReference type="EC" id="2.7.11.24"/>
    </reaction>
</comment>
<feature type="region of interest" description="Disordered" evidence="14">
    <location>
        <begin position="1729"/>
        <end position="1773"/>
    </location>
</feature>
<comment type="cofactor">
    <cofactor evidence="13">
        <name>Mg(2+)</name>
        <dbReference type="ChEBI" id="CHEBI:18420"/>
    </cofactor>
</comment>
<feature type="domain" description="Protein kinase" evidence="15">
    <location>
        <begin position="1136"/>
        <end position="1430"/>
    </location>
</feature>
<feature type="region of interest" description="Disordered" evidence="14">
    <location>
        <begin position="1525"/>
        <end position="1554"/>
    </location>
</feature>
<dbReference type="InterPro" id="IPR011009">
    <property type="entry name" value="Kinase-like_dom_sf"/>
</dbReference>
<feature type="compositionally biased region" description="Low complexity" evidence="14">
    <location>
        <begin position="1670"/>
        <end position="1688"/>
    </location>
</feature>
<dbReference type="InterPro" id="IPR003527">
    <property type="entry name" value="MAP_kinase_CS"/>
</dbReference>
<evidence type="ECO:0000313" key="16">
    <source>
        <dbReference type="EMBL" id="CDZ97124.1"/>
    </source>
</evidence>
<protein>
    <recommendedName>
        <fullName evidence="13">Mitogen-activated protein kinase</fullName>
        <ecNumber evidence="13">2.7.11.24</ecNumber>
    </recommendedName>
</protein>
<evidence type="ECO:0000259" key="15">
    <source>
        <dbReference type="PROSITE" id="PS50011"/>
    </source>
</evidence>
<evidence type="ECO:0000256" key="2">
    <source>
        <dbReference type="ARBA" id="ARBA00007603"/>
    </source>
</evidence>
<comment type="similarity">
    <text evidence="13">Belongs to the protein kinase superfamily. Ser/Thr protein kinase family. MAP kinase subfamily.</text>
</comment>
<evidence type="ECO:0000256" key="11">
    <source>
        <dbReference type="ARBA" id="ARBA00023136"/>
    </source>
</evidence>
<feature type="compositionally biased region" description="Polar residues" evidence="14">
    <location>
        <begin position="1625"/>
        <end position="1636"/>
    </location>
</feature>
<feature type="region of interest" description="Disordered" evidence="14">
    <location>
        <begin position="1622"/>
        <end position="1705"/>
    </location>
</feature>
<organism evidence="16">
    <name type="scientific">Phaffia rhodozyma</name>
    <name type="common">Yeast</name>
    <name type="synonym">Xanthophyllomyces dendrorhous</name>
    <dbReference type="NCBI Taxonomy" id="264483"/>
    <lineage>
        <taxon>Eukaryota</taxon>
        <taxon>Fungi</taxon>
        <taxon>Dikarya</taxon>
        <taxon>Basidiomycota</taxon>
        <taxon>Agaricomycotina</taxon>
        <taxon>Tremellomycetes</taxon>
        <taxon>Cystofilobasidiales</taxon>
        <taxon>Mrakiaceae</taxon>
        <taxon>Phaffia</taxon>
    </lineage>
</organism>
<evidence type="ECO:0000256" key="10">
    <source>
        <dbReference type="ARBA" id="ARBA00023034"/>
    </source>
</evidence>
<dbReference type="InterPro" id="IPR008271">
    <property type="entry name" value="Ser/Thr_kinase_AS"/>
</dbReference>